<dbReference type="InterPro" id="IPR010982">
    <property type="entry name" value="Lambda_DNA-bd_dom_sf"/>
</dbReference>
<dbReference type="InterPro" id="IPR001387">
    <property type="entry name" value="Cro/C1-type_HTH"/>
</dbReference>
<dbReference type="CDD" id="cd00093">
    <property type="entry name" value="HTH_XRE"/>
    <property type="match status" value="1"/>
</dbReference>
<dbReference type="EMBL" id="WOGU01000001">
    <property type="protein sequence ID" value="MUN61587.1"/>
    <property type="molecule type" value="Genomic_DNA"/>
</dbReference>
<sequence length="176" mass="19004">MSETTVSRSFRENLRRQREARNWTQGDLARYLRDTGATALGHQTTLARLESGQRAVRLDEAVTIARVLDITLDKLLVTPEAVAALDQAADLAHDMEGAHRNISEAVTTFLAAREGVAQGRAGVVHYAEAGVYEGPMAQHVEEMLALIDKALSLTVDDAVAHGTKQWELETGGGGDA</sequence>
<comment type="caution">
    <text evidence="2">The sequence shown here is derived from an EMBL/GenBank/DDBJ whole genome shotgun (WGS) entry which is preliminary data.</text>
</comment>
<dbReference type="GO" id="GO:0003677">
    <property type="term" value="F:DNA binding"/>
    <property type="evidence" value="ECO:0007669"/>
    <property type="project" value="InterPro"/>
</dbReference>
<dbReference type="AlphaFoldDB" id="A0A6N8GH60"/>
<keyword evidence="3" id="KW-1185">Reference proteome</keyword>
<protein>
    <submittedName>
        <fullName evidence="2">Helix-turn-helix domain-containing protein</fullName>
    </submittedName>
</protein>
<gene>
    <name evidence="2" type="ORF">GMA12_00180</name>
</gene>
<accession>A0A6N8GH60</accession>
<reference evidence="2 3" key="1">
    <citation type="submission" date="2019-12" db="EMBL/GenBank/DDBJ databases">
        <authorList>
            <person name="Shi Y."/>
        </authorList>
    </citation>
    <scope>NUCLEOTIDE SEQUENCE [LARGE SCALE GENOMIC DNA]</scope>
    <source>
        <strain evidence="2 3">JCM 17929</strain>
    </source>
</reference>
<feature type="domain" description="HTH cro/C1-type" evidence="1">
    <location>
        <begin position="14"/>
        <end position="75"/>
    </location>
</feature>
<proteinExistence type="predicted"/>
<dbReference type="RefSeq" id="WP_156266151.1">
    <property type="nucleotide sequence ID" value="NZ_WOGU01000001.1"/>
</dbReference>
<dbReference type="PROSITE" id="PS50943">
    <property type="entry name" value="HTH_CROC1"/>
    <property type="match status" value="1"/>
</dbReference>
<name>A0A6N8GH60_9MICC</name>
<dbReference type="Proteomes" id="UP000436989">
    <property type="component" value="Unassembled WGS sequence"/>
</dbReference>
<dbReference type="SMART" id="SM00530">
    <property type="entry name" value="HTH_XRE"/>
    <property type="match status" value="1"/>
</dbReference>
<organism evidence="2 3">
    <name type="scientific">Kocuria sediminis</name>
    <dbReference type="NCBI Taxonomy" id="1038857"/>
    <lineage>
        <taxon>Bacteria</taxon>
        <taxon>Bacillati</taxon>
        <taxon>Actinomycetota</taxon>
        <taxon>Actinomycetes</taxon>
        <taxon>Micrococcales</taxon>
        <taxon>Micrococcaceae</taxon>
        <taxon>Kocuria</taxon>
    </lineage>
</organism>
<dbReference type="SUPFAM" id="SSF47413">
    <property type="entry name" value="lambda repressor-like DNA-binding domains"/>
    <property type="match status" value="1"/>
</dbReference>
<dbReference type="Gene3D" id="1.10.260.40">
    <property type="entry name" value="lambda repressor-like DNA-binding domains"/>
    <property type="match status" value="1"/>
</dbReference>
<evidence type="ECO:0000259" key="1">
    <source>
        <dbReference type="PROSITE" id="PS50943"/>
    </source>
</evidence>
<evidence type="ECO:0000313" key="2">
    <source>
        <dbReference type="EMBL" id="MUN61587.1"/>
    </source>
</evidence>
<evidence type="ECO:0000313" key="3">
    <source>
        <dbReference type="Proteomes" id="UP000436989"/>
    </source>
</evidence>
<dbReference type="Pfam" id="PF01381">
    <property type="entry name" value="HTH_3"/>
    <property type="match status" value="1"/>
</dbReference>